<keyword evidence="7" id="KW-0472">Membrane</keyword>
<dbReference type="GO" id="GO:0046677">
    <property type="term" value="P:response to antibiotic"/>
    <property type="evidence" value="ECO:0007669"/>
    <property type="project" value="UniProtKB-UniRule"/>
</dbReference>
<accession>A0A9D1FG29</accession>
<comment type="subcellular location">
    <subcellularLocation>
        <location evidence="1">Membrane</location>
    </subcellularLocation>
</comment>
<evidence type="ECO:0000313" key="13">
    <source>
        <dbReference type="EMBL" id="HIS70906.1"/>
    </source>
</evidence>
<dbReference type="EMBL" id="DVJI01000011">
    <property type="protein sequence ID" value="HIS70906.1"/>
    <property type="molecule type" value="Genomic_DNA"/>
</dbReference>
<dbReference type="InterPro" id="IPR001460">
    <property type="entry name" value="PCN-bd_Tpept"/>
</dbReference>
<evidence type="ECO:0000256" key="6">
    <source>
        <dbReference type="ARBA" id="ARBA00022801"/>
    </source>
</evidence>
<dbReference type="InterPro" id="IPR036138">
    <property type="entry name" value="PBP_dimer_sf"/>
</dbReference>
<dbReference type="Gene3D" id="3.90.1310.10">
    <property type="entry name" value="Penicillin-binding protein 2a (Domain 2)"/>
    <property type="match status" value="1"/>
</dbReference>
<dbReference type="GO" id="GO:0017001">
    <property type="term" value="P:antibiotic catabolic process"/>
    <property type="evidence" value="ECO:0007669"/>
    <property type="project" value="InterPro"/>
</dbReference>
<dbReference type="GO" id="GO:0005886">
    <property type="term" value="C:plasma membrane"/>
    <property type="evidence" value="ECO:0007669"/>
    <property type="project" value="TreeGrafter"/>
</dbReference>
<comment type="catalytic activity">
    <reaction evidence="10">
        <text>a beta-lactam + H2O = a substituted beta-amino acid</text>
        <dbReference type="Rhea" id="RHEA:20401"/>
        <dbReference type="ChEBI" id="CHEBI:15377"/>
        <dbReference type="ChEBI" id="CHEBI:35627"/>
        <dbReference type="ChEBI" id="CHEBI:140347"/>
        <dbReference type="EC" id="3.5.2.6"/>
    </reaction>
</comment>
<feature type="active site" description="Acyl-ester intermediate" evidence="9">
    <location>
        <position position="313"/>
    </location>
</feature>
<dbReference type="GO" id="GO:0009002">
    <property type="term" value="F:serine-type D-Ala-D-Ala carboxypeptidase activity"/>
    <property type="evidence" value="ECO:0007669"/>
    <property type="project" value="InterPro"/>
</dbReference>
<keyword evidence="4 13" id="KW-0645">Protease</keyword>
<sequence length="591" mass="64865">MIDKEVARTFDRRSALFLTAGAVLTSALVLRMLQMQVFNYREYKKKSENNSFRIQINMPERGRILSAGGAPISRDAQTYRIYIIPEEADNLDAAISTAAAELKLKKKRVDRIYAQIKKQAKFQPVLISENSNWAELAALQAKNIPGLHVRNAFTRVYEMGPAGAQIFGYVGAPSEPVPNAPFMTTGVTGLEKRFNDELAGIPGQTVMITNAVGRVTGEDKSQFRPAVAGADLRTTINDVAQRAMYDALMQHRAGCGVALDIDTGDILAMVSTPSFDANMFSADDGEEYIASLRNDTMKPFMNKAVEGLYPPGSTFKIVVALAALEAGAITANEKVFCPGHWDYGDRRYHCWEAKGHGWVTLADALKHSCDIYFYQLALKIGIDSIKEMAIKLGFTQKYMDDVLSREMAGIIPDRYWKEEAIGYRWMHGDTIISGIGQGFTLTNCLQLAVMTARTVSNRVVMPRLILTDEKPQFAHLGLQQKNINAVMRGLEQVTRRGGTAAGSAINVNGARMGGKTGTSQVRSISRAERESGVLTNEQLKWNMRNHGLFVGYAPTDKPKYAVCAITEHSGGSGPAARTVAATMRALLGDKK</sequence>
<evidence type="ECO:0000256" key="10">
    <source>
        <dbReference type="RuleBase" id="RU361140"/>
    </source>
</evidence>
<proteinExistence type="inferred from homology"/>
<organism evidence="13 14">
    <name type="scientific">Candidatus Enterousia intestinigallinarum</name>
    <dbReference type="NCBI Taxonomy" id="2840790"/>
    <lineage>
        <taxon>Bacteria</taxon>
        <taxon>Pseudomonadati</taxon>
        <taxon>Pseudomonadota</taxon>
        <taxon>Alphaproteobacteria</taxon>
        <taxon>Candidatus Enterousia</taxon>
    </lineage>
</organism>
<dbReference type="InterPro" id="IPR012338">
    <property type="entry name" value="Beta-lactam/transpept-like"/>
</dbReference>
<dbReference type="InterPro" id="IPR017790">
    <property type="entry name" value="Penicillin-binding_protein_2"/>
</dbReference>
<dbReference type="GO" id="GO:0071555">
    <property type="term" value="P:cell wall organization"/>
    <property type="evidence" value="ECO:0007669"/>
    <property type="project" value="TreeGrafter"/>
</dbReference>
<dbReference type="Pfam" id="PF00905">
    <property type="entry name" value="Transpeptidase"/>
    <property type="match status" value="1"/>
</dbReference>
<dbReference type="PROSITE" id="PS00337">
    <property type="entry name" value="BETA_LACTAMASE_D"/>
    <property type="match status" value="1"/>
</dbReference>
<gene>
    <name evidence="13" type="primary">mrdA</name>
    <name evidence="13" type="ORF">IAD02_02865</name>
</gene>
<dbReference type="Pfam" id="PF03717">
    <property type="entry name" value="PBP_dimer"/>
    <property type="match status" value="1"/>
</dbReference>
<feature type="domain" description="Penicillin-binding protein transpeptidase" evidence="11">
    <location>
        <begin position="254"/>
        <end position="580"/>
    </location>
</feature>
<dbReference type="Proteomes" id="UP000886742">
    <property type="component" value="Unassembled WGS sequence"/>
</dbReference>
<feature type="domain" description="Penicillin-binding protein dimerisation" evidence="12">
    <location>
        <begin position="59"/>
        <end position="218"/>
    </location>
</feature>
<protein>
    <recommendedName>
        <fullName evidence="3 10">Beta-lactamase</fullName>
        <ecNumber evidence="3 10">3.5.2.6</ecNumber>
    </recommendedName>
</protein>
<evidence type="ECO:0000256" key="5">
    <source>
        <dbReference type="ARBA" id="ARBA00022729"/>
    </source>
</evidence>
<reference evidence="13" key="2">
    <citation type="journal article" date="2021" name="PeerJ">
        <title>Extensive microbial diversity within the chicken gut microbiome revealed by metagenomics and culture.</title>
        <authorList>
            <person name="Gilroy R."/>
            <person name="Ravi A."/>
            <person name="Getino M."/>
            <person name="Pursley I."/>
            <person name="Horton D.L."/>
            <person name="Alikhan N.F."/>
            <person name="Baker D."/>
            <person name="Gharbi K."/>
            <person name="Hall N."/>
            <person name="Watson M."/>
            <person name="Adriaenssens E.M."/>
            <person name="Foster-Nyarko E."/>
            <person name="Jarju S."/>
            <person name="Secka A."/>
            <person name="Antonio M."/>
            <person name="Oren A."/>
            <person name="Chaudhuri R.R."/>
            <person name="La Ragione R."/>
            <person name="Hildebrand F."/>
            <person name="Pallen M.J."/>
        </authorList>
    </citation>
    <scope>NUCLEOTIDE SEQUENCE</scope>
    <source>
        <strain evidence="13">ChiGjej3B3-5194</strain>
    </source>
</reference>
<keyword evidence="6 10" id="KW-0378">Hydrolase</keyword>
<dbReference type="GO" id="GO:0008800">
    <property type="term" value="F:beta-lactamase activity"/>
    <property type="evidence" value="ECO:0007669"/>
    <property type="project" value="UniProtKB-UniRule"/>
</dbReference>
<dbReference type="GO" id="GO:0009252">
    <property type="term" value="P:peptidoglycan biosynthetic process"/>
    <property type="evidence" value="ECO:0007669"/>
    <property type="project" value="InterPro"/>
</dbReference>
<dbReference type="InterPro" id="IPR050515">
    <property type="entry name" value="Beta-lactam/transpept"/>
</dbReference>
<feature type="modified residue" description="N6-carboxylysine" evidence="9">
    <location>
        <position position="316"/>
    </location>
</feature>
<comment type="caution">
    <text evidence="13">The sequence shown here is derived from an EMBL/GenBank/DDBJ whole genome shotgun (WGS) entry which is preliminary data.</text>
</comment>
<keyword evidence="8 10" id="KW-0046">Antibiotic resistance</keyword>
<evidence type="ECO:0000256" key="7">
    <source>
        <dbReference type="ARBA" id="ARBA00023136"/>
    </source>
</evidence>
<evidence type="ECO:0000256" key="4">
    <source>
        <dbReference type="ARBA" id="ARBA00022645"/>
    </source>
</evidence>
<keyword evidence="5" id="KW-0732">Signal</keyword>
<dbReference type="Gene3D" id="3.40.710.10">
    <property type="entry name" value="DD-peptidase/beta-lactamase superfamily"/>
    <property type="match status" value="1"/>
</dbReference>
<evidence type="ECO:0000256" key="2">
    <source>
        <dbReference type="ARBA" id="ARBA00007898"/>
    </source>
</evidence>
<name>A0A9D1FG29_9PROT</name>
<dbReference type="SUPFAM" id="SSF56519">
    <property type="entry name" value="Penicillin binding protein dimerisation domain"/>
    <property type="match status" value="1"/>
</dbReference>
<dbReference type="AlphaFoldDB" id="A0A9D1FG29"/>
<evidence type="ECO:0000313" key="14">
    <source>
        <dbReference type="Proteomes" id="UP000886742"/>
    </source>
</evidence>
<dbReference type="NCBIfam" id="TIGR03423">
    <property type="entry name" value="pbp2_mrdA"/>
    <property type="match status" value="1"/>
</dbReference>
<dbReference type="SUPFAM" id="SSF56601">
    <property type="entry name" value="beta-lactamase/transpeptidase-like"/>
    <property type="match status" value="1"/>
</dbReference>
<evidence type="ECO:0000256" key="8">
    <source>
        <dbReference type="ARBA" id="ARBA00023251"/>
    </source>
</evidence>
<evidence type="ECO:0000256" key="9">
    <source>
        <dbReference type="PIRSR" id="PIRSR602137-50"/>
    </source>
</evidence>
<evidence type="ECO:0000256" key="1">
    <source>
        <dbReference type="ARBA" id="ARBA00004370"/>
    </source>
</evidence>
<dbReference type="InterPro" id="IPR005311">
    <property type="entry name" value="PBP_dimer"/>
</dbReference>
<evidence type="ECO:0000259" key="12">
    <source>
        <dbReference type="Pfam" id="PF03717"/>
    </source>
</evidence>
<evidence type="ECO:0000256" key="3">
    <source>
        <dbReference type="ARBA" id="ARBA00012865"/>
    </source>
</evidence>
<reference evidence="13" key="1">
    <citation type="submission" date="2020-10" db="EMBL/GenBank/DDBJ databases">
        <authorList>
            <person name="Gilroy R."/>
        </authorList>
    </citation>
    <scope>NUCLEOTIDE SEQUENCE</scope>
    <source>
        <strain evidence="13">ChiGjej3B3-5194</strain>
    </source>
</reference>
<dbReference type="GO" id="GO:0008658">
    <property type="term" value="F:penicillin binding"/>
    <property type="evidence" value="ECO:0007669"/>
    <property type="project" value="InterPro"/>
</dbReference>
<dbReference type="InterPro" id="IPR002137">
    <property type="entry name" value="Beta-lactam_class-D_AS"/>
</dbReference>
<comment type="similarity">
    <text evidence="2 10">Belongs to the class-D beta-lactamase family.</text>
</comment>
<dbReference type="PANTHER" id="PTHR30627">
    <property type="entry name" value="PEPTIDOGLYCAN D,D-TRANSPEPTIDASE"/>
    <property type="match status" value="1"/>
</dbReference>
<evidence type="ECO:0000259" key="11">
    <source>
        <dbReference type="Pfam" id="PF00905"/>
    </source>
</evidence>
<dbReference type="EC" id="3.5.2.6" evidence="3 10"/>
<keyword evidence="4 13" id="KW-0121">Carboxypeptidase</keyword>